<evidence type="ECO:0000256" key="12">
    <source>
        <dbReference type="ARBA" id="ARBA00074866"/>
    </source>
</evidence>
<accession>A0A9P4UWZ3</accession>
<sequence>MPPKSGFQRAKTVAYEDDDGYSDDEYYEDEPGGDALADISAEQMRLGTIKVKEALSSTIQPSDAEIQEALWHYYFDVGKSVTYLKNKLEPTRSEAPAQTKKPKATSRFDQAAKVANTTVKNAPGKQIPSLSPFARTQRPLHRYPCSYSPIVLDSSFSSAEYFFWDTPWCNVPPSRLGEITIQPRYPRGGLLGGSSKPSKLAALAAARKKKQEEAKQKPNTNDTKSNIETDQAVALLDKLNVKGKDDSSPSAQHSDSKDPKMNKISQRKYPNRKNSNIPLSLEPEVEEAAGAEPSPALDLPDLRSDPSDFASILCATHNTETERHGPEDFPLTYNSFRGFNPDPFAKPSPDDIVLRAQGKSAIGKTAKNSQPKNANGDSLSQSVSKLSVEESPQTPKVKSKNLNVVEEFEKSNMKRMANFVVIGHVDHGKSTLMGRLLYDLKVVDQRSIDKLRKEAETIGKSSFALAWVMDQTSEERSRGVTVDIATNYFETDKTRFTILDAPGHKDFIPNMIAGASQADFAVLVIDAGTNSFESGLKGQTKEHALLVRSLGVQRLIVAINKMDTVSWSQSRFEEITNQMTAFLTTASFSPKTITFIPCAGLTGENVARKVEDTNAAWYHGETLIQALDSSEPAKRNIEKPLRLTIGDVFRGGILNPVSISGRIDAGSLQAGDTILCMPSAETATVKSLEVENEPVDWAVAGQIATLHLADIDPIHLRLGDIVCTPQSPVKLVKSFGCKILAFEHVMPMGVDVFRGRLQAEGKVKELGALLGKASGEVVKKKPRIVKPGEVARVVVELERELPLEAGVRVVLREGGNTVAAGLIEG</sequence>
<evidence type="ECO:0000256" key="9">
    <source>
        <dbReference type="ARBA" id="ARBA00023134"/>
    </source>
</evidence>
<dbReference type="Pfam" id="PF08938">
    <property type="entry name" value="HBS1_N"/>
    <property type="match status" value="1"/>
</dbReference>
<dbReference type="InterPro" id="IPR004160">
    <property type="entry name" value="Transl_elong_EFTu/EF1A_C"/>
</dbReference>
<evidence type="ECO:0000256" key="7">
    <source>
        <dbReference type="ARBA" id="ARBA00022845"/>
    </source>
</evidence>
<dbReference type="GO" id="GO:0003924">
    <property type="term" value="F:GTPase activity"/>
    <property type="evidence" value="ECO:0007669"/>
    <property type="project" value="InterPro"/>
</dbReference>
<dbReference type="GO" id="GO:0005525">
    <property type="term" value="F:GTP binding"/>
    <property type="evidence" value="ECO:0007669"/>
    <property type="project" value="UniProtKB-KW"/>
</dbReference>
<protein>
    <recommendedName>
        <fullName evidence="12">Elongation factor 1 alpha-like protein</fullName>
    </recommendedName>
</protein>
<dbReference type="PRINTS" id="PR00315">
    <property type="entry name" value="ELONGATNFCT"/>
</dbReference>
<keyword evidence="8" id="KW-0648">Protein biosynthesis</keyword>
<dbReference type="Proteomes" id="UP000799444">
    <property type="component" value="Unassembled WGS sequence"/>
</dbReference>
<keyword evidence="6" id="KW-0378">Hydrolase</keyword>
<comment type="similarity">
    <text evidence="2">Belongs to the TRAFAC class translation factor GTPase superfamily. Classic translation factor GTPase family. EF-Tu/EF-1A subfamily.</text>
</comment>
<feature type="compositionally biased region" description="Polar residues" evidence="13">
    <location>
        <begin position="218"/>
        <end position="229"/>
    </location>
</feature>
<gene>
    <name evidence="15" type="ORF">EJ04DRAFT_449376</name>
</gene>
<dbReference type="GO" id="GO:1990533">
    <property type="term" value="C:Dom34-Hbs1 complex"/>
    <property type="evidence" value="ECO:0007669"/>
    <property type="project" value="UniProtKB-ARBA"/>
</dbReference>
<keyword evidence="4" id="KW-0547">Nucleotide-binding</keyword>
<comment type="catalytic activity">
    <reaction evidence="10">
        <text>GTP + H2O = GDP + phosphate + H(+)</text>
        <dbReference type="Rhea" id="RHEA:19669"/>
        <dbReference type="ChEBI" id="CHEBI:15377"/>
        <dbReference type="ChEBI" id="CHEBI:15378"/>
        <dbReference type="ChEBI" id="CHEBI:37565"/>
        <dbReference type="ChEBI" id="CHEBI:43474"/>
        <dbReference type="ChEBI" id="CHEBI:58189"/>
    </reaction>
    <physiologicalReaction direction="left-to-right" evidence="10">
        <dbReference type="Rhea" id="RHEA:19670"/>
    </physiologicalReaction>
</comment>
<dbReference type="FunFam" id="3.40.50.300:FF:000204">
    <property type="entry name" value="Translation elongation factor Tu"/>
    <property type="match status" value="1"/>
</dbReference>
<name>A0A9P4UWZ3_9PLEO</name>
<dbReference type="CDD" id="cd16267">
    <property type="entry name" value="HBS1-like_II"/>
    <property type="match status" value="1"/>
</dbReference>
<dbReference type="PANTHER" id="PTHR23115">
    <property type="entry name" value="TRANSLATION FACTOR"/>
    <property type="match status" value="1"/>
</dbReference>
<dbReference type="Gene3D" id="2.40.30.10">
    <property type="entry name" value="Translation factors"/>
    <property type="match status" value="2"/>
</dbReference>
<dbReference type="PROSITE" id="PS00301">
    <property type="entry name" value="G_TR_1"/>
    <property type="match status" value="1"/>
</dbReference>
<evidence type="ECO:0000256" key="6">
    <source>
        <dbReference type="ARBA" id="ARBA00022801"/>
    </source>
</evidence>
<keyword evidence="9" id="KW-0342">GTP-binding</keyword>
<keyword evidence="3" id="KW-0963">Cytoplasm</keyword>
<dbReference type="GO" id="GO:0002184">
    <property type="term" value="P:cytoplasmic translational termination"/>
    <property type="evidence" value="ECO:0007669"/>
    <property type="project" value="UniProtKB-ARBA"/>
</dbReference>
<dbReference type="InterPro" id="IPR050100">
    <property type="entry name" value="TRAFAC_GTPase_members"/>
</dbReference>
<organism evidence="15 16">
    <name type="scientific">Polyplosphaeria fusca</name>
    <dbReference type="NCBI Taxonomy" id="682080"/>
    <lineage>
        <taxon>Eukaryota</taxon>
        <taxon>Fungi</taxon>
        <taxon>Dikarya</taxon>
        <taxon>Ascomycota</taxon>
        <taxon>Pezizomycotina</taxon>
        <taxon>Dothideomycetes</taxon>
        <taxon>Pleosporomycetidae</taxon>
        <taxon>Pleosporales</taxon>
        <taxon>Tetraplosphaeriaceae</taxon>
        <taxon>Polyplosphaeria</taxon>
    </lineage>
</organism>
<feature type="region of interest" description="Disordered" evidence="13">
    <location>
        <begin position="208"/>
        <end position="229"/>
    </location>
</feature>
<comment type="subcellular location">
    <subcellularLocation>
        <location evidence="1">Cytoplasm</location>
    </subcellularLocation>
</comment>
<dbReference type="InterPro" id="IPR004161">
    <property type="entry name" value="EFTu-like_2"/>
</dbReference>
<dbReference type="GO" id="GO:0003746">
    <property type="term" value="F:translation elongation factor activity"/>
    <property type="evidence" value="ECO:0007669"/>
    <property type="project" value="UniProtKB-KW"/>
</dbReference>
<evidence type="ECO:0000256" key="11">
    <source>
        <dbReference type="ARBA" id="ARBA00063537"/>
    </source>
</evidence>
<dbReference type="CDD" id="cd01883">
    <property type="entry name" value="EF1_alpha"/>
    <property type="match status" value="1"/>
</dbReference>
<dbReference type="FunFam" id="2.40.30.10:FF:000020">
    <property type="entry name" value="Translation elongation factor EF-1"/>
    <property type="match status" value="1"/>
</dbReference>
<keyword evidence="7" id="KW-0810">Translation regulation</keyword>
<evidence type="ECO:0000259" key="14">
    <source>
        <dbReference type="PROSITE" id="PS51722"/>
    </source>
</evidence>
<comment type="caution">
    <text evidence="15">The sequence shown here is derived from an EMBL/GenBank/DDBJ whole genome shotgun (WGS) entry which is preliminary data.</text>
</comment>
<dbReference type="GO" id="GO:0005829">
    <property type="term" value="C:cytosol"/>
    <property type="evidence" value="ECO:0007669"/>
    <property type="project" value="GOC"/>
</dbReference>
<evidence type="ECO:0000256" key="8">
    <source>
        <dbReference type="ARBA" id="ARBA00022917"/>
    </source>
</evidence>
<dbReference type="OrthoDB" id="342024at2759"/>
<dbReference type="EMBL" id="ML996281">
    <property type="protein sequence ID" value="KAF2728416.1"/>
    <property type="molecule type" value="Genomic_DNA"/>
</dbReference>
<dbReference type="AlphaFoldDB" id="A0A9P4UWZ3"/>
<dbReference type="SUPFAM" id="SSF50447">
    <property type="entry name" value="Translation proteins"/>
    <property type="match status" value="1"/>
</dbReference>
<dbReference type="InterPro" id="IPR027417">
    <property type="entry name" value="P-loop_NTPase"/>
</dbReference>
<evidence type="ECO:0000256" key="1">
    <source>
        <dbReference type="ARBA" id="ARBA00004496"/>
    </source>
</evidence>
<dbReference type="InterPro" id="IPR000795">
    <property type="entry name" value="T_Tr_GTP-bd_dom"/>
</dbReference>
<dbReference type="Pfam" id="PF03143">
    <property type="entry name" value="GTP_EFTU_D3"/>
    <property type="match status" value="1"/>
</dbReference>
<proteinExistence type="inferred from homology"/>
<dbReference type="GO" id="GO:0006417">
    <property type="term" value="P:regulation of translation"/>
    <property type="evidence" value="ECO:0007669"/>
    <property type="project" value="UniProtKB-KW"/>
</dbReference>
<dbReference type="Gene3D" id="3.40.50.300">
    <property type="entry name" value="P-loop containing nucleotide triphosphate hydrolases"/>
    <property type="match status" value="1"/>
</dbReference>
<keyword evidence="16" id="KW-1185">Reference proteome</keyword>
<keyword evidence="5" id="KW-0251">Elongation factor</keyword>
<evidence type="ECO:0000256" key="13">
    <source>
        <dbReference type="SAM" id="MobiDB-lite"/>
    </source>
</evidence>
<evidence type="ECO:0000256" key="4">
    <source>
        <dbReference type="ARBA" id="ARBA00022741"/>
    </source>
</evidence>
<evidence type="ECO:0000256" key="5">
    <source>
        <dbReference type="ARBA" id="ARBA00022768"/>
    </source>
</evidence>
<evidence type="ECO:0000313" key="16">
    <source>
        <dbReference type="Proteomes" id="UP000799444"/>
    </source>
</evidence>
<dbReference type="InterPro" id="IPR015033">
    <property type="entry name" value="HBS1-like_N"/>
</dbReference>
<feature type="domain" description="Tr-type G" evidence="14">
    <location>
        <begin position="414"/>
        <end position="641"/>
    </location>
</feature>
<dbReference type="SUPFAM" id="SSF52540">
    <property type="entry name" value="P-loop containing nucleoside triphosphate hydrolases"/>
    <property type="match status" value="1"/>
</dbReference>
<dbReference type="InterPro" id="IPR009000">
    <property type="entry name" value="Transl_B-barrel_sf"/>
</dbReference>
<dbReference type="Pfam" id="PF03144">
    <property type="entry name" value="GTP_EFTU_D2"/>
    <property type="match status" value="1"/>
</dbReference>
<feature type="region of interest" description="Disordered" evidence="13">
    <location>
        <begin position="362"/>
        <end position="397"/>
    </location>
</feature>
<evidence type="ECO:0000313" key="15">
    <source>
        <dbReference type="EMBL" id="KAF2728416.1"/>
    </source>
</evidence>
<evidence type="ECO:0000256" key="10">
    <source>
        <dbReference type="ARBA" id="ARBA00049117"/>
    </source>
</evidence>
<feature type="region of interest" description="Disordered" evidence="13">
    <location>
        <begin position="242"/>
        <end position="278"/>
    </location>
</feature>
<feature type="compositionally biased region" description="Acidic residues" evidence="13">
    <location>
        <begin position="15"/>
        <end position="29"/>
    </location>
</feature>
<reference evidence="15" key="1">
    <citation type="journal article" date="2020" name="Stud. Mycol.">
        <title>101 Dothideomycetes genomes: a test case for predicting lifestyles and emergence of pathogens.</title>
        <authorList>
            <person name="Haridas S."/>
            <person name="Albert R."/>
            <person name="Binder M."/>
            <person name="Bloem J."/>
            <person name="Labutti K."/>
            <person name="Salamov A."/>
            <person name="Andreopoulos B."/>
            <person name="Baker S."/>
            <person name="Barry K."/>
            <person name="Bills G."/>
            <person name="Bluhm B."/>
            <person name="Cannon C."/>
            <person name="Castanera R."/>
            <person name="Culley D."/>
            <person name="Daum C."/>
            <person name="Ezra D."/>
            <person name="Gonzalez J."/>
            <person name="Henrissat B."/>
            <person name="Kuo A."/>
            <person name="Liang C."/>
            <person name="Lipzen A."/>
            <person name="Lutzoni F."/>
            <person name="Magnuson J."/>
            <person name="Mondo S."/>
            <person name="Nolan M."/>
            <person name="Ohm R."/>
            <person name="Pangilinan J."/>
            <person name="Park H.-J."/>
            <person name="Ramirez L."/>
            <person name="Alfaro M."/>
            <person name="Sun H."/>
            <person name="Tritt A."/>
            <person name="Yoshinaga Y."/>
            <person name="Zwiers L.-H."/>
            <person name="Turgeon B."/>
            <person name="Goodwin S."/>
            <person name="Spatafora J."/>
            <person name="Crous P."/>
            <person name="Grigoriev I."/>
        </authorList>
    </citation>
    <scope>NUCLEOTIDE SEQUENCE</scope>
    <source>
        <strain evidence="15">CBS 125425</strain>
    </source>
</reference>
<dbReference type="PROSITE" id="PS51722">
    <property type="entry name" value="G_TR_2"/>
    <property type="match status" value="1"/>
</dbReference>
<comment type="subunit">
    <text evidence="11">Component of the Dom34-Hbs1 complex, also named Pelota-HBS1L complex, composed of dom34 and hbs1.</text>
</comment>
<feature type="compositionally biased region" description="Polar residues" evidence="13">
    <location>
        <begin position="366"/>
        <end position="397"/>
    </location>
</feature>
<dbReference type="SUPFAM" id="SSF50465">
    <property type="entry name" value="EF-Tu/eEF-1alpha/eIF2-gamma C-terminal domain"/>
    <property type="match status" value="1"/>
</dbReference>
<feature type="region of interest" description="Disordered" evidence="13">
    <location>
        <begin position="1"/>
        <end position="29"/>
    </location>
</feature>
<dbReference type="InterPro" id="IPR009001">
    <property type="entry name" value="Transl_elong_EF1A/Init_IF2_C"/>
</dbReference>
<evidence type="ECO:0000256" key="2">
    <source>
        <dbReference type="ARBA" id="ARBA00007249"/>
    </source>
</evidence>
<dbReference type="InterPro" id="IPR031157">
    <property type="entry name" value="G_TR_CS"/>
</dbReference>
<dbReference type="Pfam" id="PF00009">
    <property type="entry name" value="GTP_EFTU"/>
    <property type="match status" value="1"/>
</dbReference>
<evidence type="ECO:0000256" key="3">
    <source>
        <dbReference type="ARBA" id="ARBA00022490"/>
    </source>
</evidence>